<feature type="compositionally biased region" description="Polar residues" evidence="4">
    <location>
        <begin position="306"/>
        <end position="327"/>
    </location>
</feature>
<evidence type="ECO:0000256" key="2">
    <source>
        <dbReference type="ARBA" id="ARBA00022670"/>
    </source>
</evidence>
<evidence type="ECO:0000259" key="5">
    <source>
        <dbReference type="PROSITE" id="PS50600"/>
    </source>
</evidence>
<proteinExistence type="inferred from homology"/>
<evidence type="ECO:0000256" key="4">
    <source>
        <dbReference type="SAM" id="MobiDB-lite"/>
    </source>
</evidence>
<gene>
    <name evidence="7" type="primary">LOC103493028</name>
</gene>
<dbReference type="PROSITE" id="PS50600">
    <property type="entry name" value="ULP_PROTEASE"/>
    <property type="match status" value="1"/>
</dbReference>
<name>A0ABM3KZ13_CUCME</name>
<keyword evidence="2" id="KW-0645">Protease</keyword>
<dbReference type="Pfam" id="PF02902">
    <property type="entry name" value="Peptidase_C48"/>
    <property type="match status" value="1"/>
</dbReference>
<keyword evidence="3" id="KW-0378">Hydrolase</keyword>
<dbReference type="Pfam" id="PF03004">
    <property type="entry name" value="Transposase_24"/>
    <property type="match status" value="1"/>
</dbReference>
<dbReference type="RefSeq" id="XP_050943025.1">
    <property type="nucleotide sequence ID" value="XM_051087068.1"/>
</dbReference>
<dbReference type="SUPFAM" id="SSF54001">
    <property type="entry name" value="Cysteine proteinases"/>
    <property type="match status" value="1"/>
</dbReference>
<dbReference type="GeneID" id="103493028"/>
<dbReference type="Pfam" id="PF26133">
    <property type="entry name" value="DUF8039"/>
    <property type="match status" value="1"/>
</dbReference>
<dbReference type="InterPro" id="IPR038765">
    <property type="entry name" value="Papain-like_cys_pep_sf"/>
</dbReference>
<dbReference type="Proteomes" id="UP001652600">
    <property type="component" value="Chromosome 7"/>
</dbReference>
<feature type="region of interest" description="Disordered" evidence="4">
    <location>
        <begin position="292"/>
        <end position="364"/>
    </location>
</feature>
<evidence type="ECO:0000256" key="1">
    <source>
        <dbReference type="ARBA" id="ARBA00005234"/>
    </source>
</evidence>
<comment type="similarity">
    <text evidence="1">Belongs to the peptidase C48 family.</text>
</comment>
<feature type="domain" description="Ubiquitin-like protease family profile" evidence="5">
    <location>
        <begin position="524"/>
        <end position="687"/>
    </location>
</feature>
<feature type="compositionally biased region" description="Basic residues" evidence="4">
    <location>
        <begin position="339"/>
        <end position="357"/>
    </location>
</feature>
<dbReference type="PANTHER" id="PTHR33018">
    <property type="entry name" value="OS10G0338966 PROTEIN-RELATED"/>
    <property type="match status" value="1"/>
</dbReference>
<accession>A0ABM3KZ13</accession>
<keyword evidence="6" id="KW-1185">Reference proteome</keyword>
<organism evidence="6 7">
    <name type="scientific">Cucumis melo</name>
    <name type="common">Muskmelon</name>
    <dbReference type="NCBI Taxonomy" id="3656"/>
    <lineage>
        <taxon>Eukaryota</taxon>
        <taxon>Viridiplantae</taxon>
        <taxon>Streptophyta</taxon>
        <taxon>Embryophyta</taxon>
        <taxon>Tracheophyta</taxon>
        <taxon>Spermatophyta</taxon>
        <taxon>Magnoliopsida</taxon>
        <taxon>eudicotyledons</taxon>
        <taxon>Gunneridae</taxon>
        <taxon>Pentapetalae</taxon>
        <taxon>rosids</taxon>
        <taxon>fabids</taxon>
        <taxon>Cucurbitales</taxon>
        <taxon>Cucurbitaceae</taxon>
        <taxon>Benincaseae</taxon>
        <taxon>Cucumis</taxon>
    </lineage>
</organism>
<dbReference type="PANTHER" id="PTHR33018:SF31">
    <property type="entry name" value="TRANSPOSASE, PTTA_EN_SPM, PLANT"/>
    <property type="match status" value="1"/>
</dbReference>
<evidence type="ECO:0000313" key="7">
    <source>
        <dbReference type="RefSeq" id="XP_050943025.1"/>
    </source>
</evidence>
<protein>
    <submittedName>
        <fullName evidence="7">Uncharacterized protein LOC103493028 isoform X1</fullName>
    </submittedName>
</protein>
<dbReference type="Gene3D" id="3.40.395.10">
    <property type="entry name" value="Adenoviral Proteinase, Chain A"/>
    <property type="match status" value="1"/>
</dbReference>
<sequence length="725" mass="83119">MGLLVTFVLIHTMDDSGSSSQDEGNVLIRYEVKRTARRGPTIMPELLHIRNSGERKTIEYNDRGQPVGENAKKMQSFIGVCVRQQIPVTYNSWKEVPQELKDTIFDCIQMSFVVDLSSKHYILQSASKKFRSFKSTLTQMYILPYKDEPSRLQYPPEKYSHIDKKQWESFVKARLSEEWEVFSCAQRERRAKCIYNHHISRKGYANLAQELELSSDPCNRATLWKEARKRKNNGCFDDATRECVKRIDELAAIRKGQDILTEALGTPEHRGRIRGVGEFVSPALHVNVARGNLKLSQQSQDKDETQQSQDENETQQSKAENETQQSNDENETQQSRSSVSRKKTKGKKVQKGKKGPKGKMVVKESEETLEVQVLQEPENISKGIPCHLAIGSLDNVVAVGKMFESDVQCPTIHGIPLGAENIRVTVDIAMVEDVALPIPLKGDIETLNQAIGNFVAWPRKLVIVTKEKKAPSLTASESTTQSSKYTDVHVTIKLLNRYAMQTMQVEDIIQISLSEHIFGKEKTIYLRRDDIIQYCGMTEIGYSCILTYIACLWNVCESEITKRFVLVDQATISSHIKSQENRSRNLINRLEMANLDQLVLIPYNTGTCHWILIIIDLQENCVYVMDPLRSKILPEFQGVINKSLKHWQFEHSPKHYRSRIRWKPIKCPRPLGSIECGYYVQKYLRELVKNANTRINNLFNTIHAYGQEEIDAVRVEWAEFVARFV</sequence>
<dbReference type="InterPro" id="IPR003653">
    <property type="entry name" value="Peptidase_C48_C"/>
</dbReference>
<dbReference type="InterPro" id="IPR004252">
    <property type="entry name" value="Probable_transposase_24"/>
</dbReference>
<evidence type="ECO:0000313" key="6">
    <source>
        <dbReference type="Proteomes" id="UP001652600"/>
    </source>
</evidence>
<reference evidence="7" key="1">
    <citation type="submission" date="2025-08" db="UniProtKB">
        <authorList>
            <consortium name="RefSeq"/>
        </authorList>
    </citation>
    <scope>IDENTIFICATION</scope>
    <source>
        <tissue evidence="7">Stem</tissue>
    </source>
</reference>
<dbReference type="InterPro" id="IPR058352">
    <property type="entry name" value="DUF8039"/>
</dbReference>
<evidence type="ECO:0000256" key="3">
    <source>
        <dbReference type="ARBA" id="ARBA00022801"/>
    </source>
</evidence>